<dbReference type="SUPFAM" id="SSF54637">
    <property type="entry name" value="Thioesterase/thiol ester dehydrase-isomerase"/>
    <property type="match status" value="1"/>
</dbReference>
<dbReference type="KEGG" id="npi:G7071_02125"/>
<evidence type="ECO:0000313" key="2">
    <source>
        <dbReference type="Proteomes" id="UP000502035"/>
    </source>
</evidence>
<keyword evidence="2" id="KW-1185">Reference proteome</keyword>
<sequence>MNEIIVPGRFNGPTGSGNGGWTSGELATHLVAECPDNRIDGWPAIEVTLRQPPPLDTPLLLEESDGVTTATFGGAVIATGRVVEHTISDVDPVGPDEARAAESAYAGHVSHPFPNCFSCGPDREEGDGLRIFPGPVGDGRVAATWRPHPSLAEDWHTYVDATAHASVAATWAAIDCVGGWASDLIGRPMVLGRITARVDTLPVIGEEHVVVGAEIQVEGRKTFTAATLYDSDHRVVASAEHVWFAIDPAAFGA</sequence>
<reference evidence="1 2" key="1">
    <citation type="submission" date="2020-03" db="EMBL/GenBank/DDBJ databases">
        <title>Nocardioides sp. nov., isolated from fish.</title>
        <authorList>
            <person name="Hyun D.-W."/>
            <person name="Bae J.-W."/>
        </authorList>
    </citation>
    <scope>NUCLEOTIDE SEQUENCE [LARGE SCALE GENOMIC DNA]</scope>
    <source>
        <strain evidence="1 2">HDW12A</strain>
    </source>
</reference>
<evidence type="ECO:0000313" key="1">
    <source>
        <dbReference type="EMBL" id="QIK74412.1"/>
    </source>
</evidence>
<accession>A0A6G7YC66</accession>
<dbReference type="Gene3D" id="3.10.129.10">
    <property type="entry name" value="Hotdog Thioesterase"/>
    <property type="match status" value="1"/>
</dbReference>
<evidence type="ECO:0008006" key="3">
    <source>
        <dbReference type="Google" id="ProtNLM"/>
    </source>
</evidence>
<dbReference type="EMBL" id="CP049866">
    <property type="protein sequence ID" value="QIK74412.1"/>
    <property type="molecule type" value="Genomic_DNA"/>
</dbReference>
<proteinExistence type="predicted"/>
<dbReference type="AlphaFoldDB" id="A0A6G7YC66"/>
<dbReference type="InterPro" id="IPR029069">
    <property type="entry name" value="HotDog_dom_sf"/>
</dbReference>
<dbReference type="RefSeq" id="WP_166314310.1">
    <property type="nucleotide sequence ID" value="NZ_CP049866.1"/>
</dbReference>
<gene>
    <name evidence="1" type="ORF">G7071_02125</name>
</gene>
<protein>
    <recommendedName>
        <fullName evidence="3">Thioesterase family protein</fullName>
    </recommendedName>
</protein>
<name>A0A6G7YC66_9ACTN</name>
<organism evidence="1 2">
    <name type="scientific">Nocardioides piscis</name>
    <dbReference type="NCBI Taxonomy" id="2714938"/>
    <lineage>
        <taxon>Bacteria</taxon>
        <taxon>Bacillati</taxon>
        <taxon>Actinomycetota</taxon>
        <taxon>Actinomycetes</taxon>
        <taxon>Propionibacteriales</taxon>
        <taxon>Nocardioidaceae</taxon>
        <taxon>Nocardioides</taxon>
    </lineage>
</organism>
<dbReference type="Proteomes" id="UP000502035">
    <property type="component" value="Chromosome"/>
</dbReference>